<evidence type="ECO:0000256" key="9">
    <source>
        <dbReference type="ARBA" id="ARBA00022679"/>
    </source>
</evidence>
<dbReference type="EC" id="2.7.8.26" evidence="5 19"/>
<keyword evidence="21" id="KW-1185">Reference proteome</keyword>
<dbReference type="HAMAP" id="MF_00719">
    <property type="entry name" value="CobS"/>
    <property type="match status" value="1"/>
</dbReference>
<dbReference type="InterPro" id="IPR003805">
    <property type="entry name" value="CobS"/>
</dbReference>
<comment type="caution">
    <text evidence="20">The sequence shown here is derived from an EMBL/GenBank/DDBJ whole genome shotgun (WGS) entry which is preliminary data.</text>
</comment>
<feature type="transmembrane region" description="Helical" evidence="19">
    <location>
        <begin position="47"/>
        <end position="68"/>
    </location>
</feature>
<gene>
    <name evidence="19" type="primary">cobS</name>
    <name evidence="20" type="ORF">RM423_08290</name>
</gene>
<evidence type="ECO:0000256" key="6">
    <source>
        <dbReference type="ARBA" id="ARBA00015850"/>
    </source>
</evidence>
<evidence type="ECO:0000256" key="8">
    <source>
        <dbReference type="ARBA" id="ARBA00022573"/>
    </source>
</evidence>
<reference evidence="21" key="1">
    <citation type="submission" date="2023-07" db="EMBL/GenBank/DDBJ databases">
        <title>30 novel species of actinomycetes from the DSMZ collection.</title>
        <authorList>
            <person name="Nouioui I."/>
        </authorList>
    </citation>
    <scope>NUCLEOTIDE SEQUENCE [LARGE SCALE GENOMIC DNA]</scope>
    <source>
        <strain evidence="21">DSM 44399</strain>
    </source>
</reference>
<evidence type="ECO:0000256" key="10">
    <source>
        <dbReference type="ARBA" id="ARBA00022692"/>
    </source>
</evidence>
<evidence type="ECO:0000256" key="4">
    <source>
        <dbReference type="ARBA" id="ARBA00010561"/>
    </source>
</evidence>
<comment type="catalytic activity">
    <reaction evidence="18 19">
        <text>alpha-ribazole 5'-phosphate + adenosylcob(III)inamide-GDP = adenosylcob(III)alamin 5'-phosphate + GMP + H(+)</text>
        <dbReference type="Rhea" id="RHEA:23560"/>
        <dbReference type="ChEBI" id="CHEBI:15378"/>
        <dbReference type="ChEBI" id="CHEBI:57918"/>
        <dbReference type="ChEBI" id="CHEBI:58115"/>
        <dbReference type="ChEBI" id="CHEBI:60487"/>
        <dbReference type="ChEBI" id="CHEBI:60493"/>
        <dbReference type="EC" id="2.7.8.26"/>
    </reaction>
</comment>
<keyword evidence="12 19" id="KW-1133">Transmembrane helix</keyword>
<organism evidence="20 21">
    <name type="scientific">Jatrophihabitans lederbergiae</name>
    <dbReference type="NCBI Taxonomy" id="3075547"/>
    <lineage>
        <taxon>Bacteria</taxon>
        <taxon>Bacillati</taxon>
        <taxon>Actinomycetota</taxon>
        <taxon>Actinomycetes</taxon>
        <taxon>Jatrophihabitantales</taxon>
        <taxon>Jatrophihabitantaceae</taxon>
        <taxon>Jatrophihabitans</taxon>
    </lineage>
</organism>
<comment type="cofactor">
    <cofactor evidence="1 19">
        <name>Mg(2+)</name>
        <dbReference type="ChEBI" id="CHEBI:18420"/>
    </cofactor>
</comment>
<dbReference type="Proteomes" id="UP001183176">
    <property type="component" value="Unassembled WGS sequence"/>
</dbReference>
<keyword evidence="10 19" id="KW-0812">Transmembrane</keyword>
<dbReference type="EMBL" id="JAVREH010000007">
    <property type="protein sequence ID" value="MDT0261393.1"/>
    <property type="molecule type" value="Genomic_DNA"/>
</dbReference>
<evidence type="ECO:0000256" key="7">
    <source>
        <dbReference type="ARBA" id="ARBA00022475"/>
    </source>
</evidence>
<evidence type="ECO:0000256" key="16">
    <source>
        <dbReference type="ARBA" id="ARBA00032853"/>
    </source>
</evidence>
<evidence type="ECO:0000256" key="18">
    <source>
        <dbReference type="ARBA" id="ARBA00049504"/>
    </source>
</evidence>
<dbReference type="Pfam" id="PF02654">
    <property type="entry name" value="CobS"/>
    <property type="match status" value="1"/>
</dbReference>
<evidence type="ECO:0000313" key="20">
    <source>
        <dbReference type="EMBL" id="MDT0261393.1"/>
    </source>
</evidence>
<proteinExistence type="inferred from homology"/>
<feature type="transmembrane region" description="Helical" evidence="19">
    <location>
        <begin position="218"/>
        <end position="236"/>
    </location>
</feature>
<evidence type="ECO:0000256" key="1">
    <source>
        <dbReference type="ARBA" id="ARBA00001946"/>
    </source>
</evidence>
<dbReference type="PANTHER" id="PTHR34148:SF1">
    <property type="entry name" value="ADENOSYLCOBINAMIDE-GDP RIBAZOLETRANSFERASE"/>
    <property type="match status" value="1"/>
</dbReference>
<feature type="transmembrane region" description="Helical" evidence="19">
    <location>
        <begin position="187"/>
        <end position="212"/>
    </location>
</feature>
<keyword evidence="13 19" id="KW-0472">Membrane</keyword>
<evidence type="ECO:0000256" key="14">
    <source>
        <dbReference type="ARBA" id="ARBA00025228"/>
    </source>
</evidence>
<evidence type="ECO:0000256" key="2">
    <source>
        <dbReference type="ARBA" id="ARBA00004651"/>
    </source>
</evidence>
<keyword evidence="8 19" id="KW-0169">Cobalamin biosynthesis</keyword>
<feature type="transmembrane region" description="Helical" evidence="19">
    <location>
        <begin position="74"/>
        <end position="94"/>
    </location>
</feature>
<evidence type="ECO:0000256" key="11">
    <source>
        <dbReference type="ARBA" id="ARBA00022842"/>
    </source>
</evidence>
<keyword evidence="9 19" id="KW-0808">Transferase</keyword>
<comment type="similarity">
    <text evidence="4 19">Belongs to the CobS family.</text>
</comment>
<evidence type="ECO:0000256" key="3">
    <source>
        <dbReference type="ARBA" id="ARBA00004663"/>
    </source>
</evidence>
<evidence type="ECO:0000256" key="5">
    <source>
        <dbReference type="ARBA" id="ARBA00013200"/>
    </source>
</evidence>
<evidence type="ECO:0000256" key="15">
    <source>
        <dbReference type="ARBA" id="ARBA00032605"/>
    </source>
</evidence>
<keyword evidence="11 19" id="KW-0460">Magnesium</keyword>
<evidence type="ECO:0000256" key="17">
    <source>
        <dbReference type="ARBA" id="ARBA00048623"/>
    </source>
</evidence>
<evidence type="ECO:0000256" key="19">
    <source>
        <dbReference type="HAMAP-Rule" id="MF_00719"/>
    </source>
</evidence>
<name>A0ABU2J8S9_9ACTN</name>
<feature type="transmembrane region" description="Helical" evidence="19">
    <location>
        <begin position="128"/>
        <end position="150"/>
    </location>
</feature>
<keyword evidence="7 19" id="KW-1003">Cell membrane</keyword>
<comment type="pathway">
    <text evidence="3 19">Cofactor biosynthesis; adenosylcobalamin biosynthesis; adenosylcobalamin from cob(II)yrinate a,c-diamide: step 7/7.</text>
</comment>
<evidence type="ECO:0000256" key="13">
    <source>
        <dbReference type="ARBA" id="ARBA00023136"/>
    </source>
</evidence>
<accession>A0ABU2J8S9</accession>
<dbReference type="GO" id="GO:0051073">
    <property type="term" value="F:adenosylcobinamide-GDP ribazoletransferase activity"/>
    <property type="evidence" value="ECO:0007669"/>
    <property type="project" value="UniProtKB-EC"/>
</dbReference>
<dbReference type="PANTHER" id="PTHR34148">
    <property type="entry name" value="ADENOSYLCOBINAMIDE-GDP RIBAZOLETRANSFERASE"/>
    <property type="match status" value="1"/>
</dbReference>
<evidence type="ECO:0000256" key="12">
    <source>
        <dbReference type="ARBA" id="ARBA00022989"/>
    </source>
</evidence>
<evidence type="ECO:0000313" key="21">
    <source>
        <dbReference type="Proteomes" id="UP001183176"/>
    </source>
</evidence>
<sequence length="269" mass="26925">MSGEPAEPSGPAPEPTVRGSRLVRAGVRLALTTLTVLPLRAGPVNRAVARVAMALAPAVGLCLGAVLAGAGWCLLQVLDPLTAAAVLVAALAMLSRGLHLDGLADTVDALASYRPRERALDIMRSPEVGPLGAAAVVLVLLLQAAALTGLLADRRWAAIVLALGLGRLAIPICCLRRIPAARPDGLGALVAGTVAPAGCLAWALVLGGAAVLAAPSGWSRGVLAVLLPCGAVALLLRQVLRRLGGVTGDVLGAGCETATAIALITLSTH</sequence>
<comment type="function">
    <text evidence="14 19">Joins adenosylcobinamide-GDP and alpha-ribazole to generate adenosylcobalamin (Ado-cobalamin). Also synthesizes adenosylcobalamin 5'-phosphate from adenosylcobinamide-GDP and alpha-ribazole 5'-phosphate.</text>
</comment>
<comment type="subcellular location">
    <subcellularLocation>
        <location evidence="2 19">Cell membrane</location>
        <topology evidence="2 19">Multi-pass membrane protein</topology>
    </subcellularLocation>
</comment>
<comment type="catalytic activity">
    <reaction evidence="17 19">
        <text>alpha-ribazole + adenosylcob(III)inamide-GDP = adenosylcob(III)alamin + GMP + H(+)</text>
        <dbReference type="Rhea" id="RHEA:16049"/>
        <dbReference type="ChEBI" id="CHEBI:10329"/>
        <dbReference type="ChEBI" id="CHEBI:15378"/>
        <dbReference type="ChEBI" id="CHEBI:18408"/>
        <dbReference type="ChEBI" id="CHEBI:58115"/>
        <dbReference type="ChEBI" id="CHEBI:60487"/>
        <dbReference type="EC" id="2.7.8.26"/>
    </reaction>
</comment>
<protein>
    <recommendedName>
        <fullName evidence="6 19">Adenosylcobinamide-GDP ribazoletransferase</fullName>
        <ecNumber evidence="5 19">2.7.8.26</ecNumber>
    </recommendedName>
    <alternativeName>
        <fullName evidence="16 19">Cobalamin synthase</fullName>
    </alternativeName>
    <alternativeName>
        <fullName evidence="15 19">Cobalamin-5'-phosphate synthase</fullName>
    </alternativeName>
</protein>